<comment type="similarity">
    <text evidence="2">Belongs to the dynein intermediate chain family.</text>
</comment>
<evidence type="ECO:0000256" key="11">
    <source>
        <dbReference type="PROSITE-ProRule" id="PRU00221"/>
    </source>
</evidence>
<dbReference type="PROSITE" id="PS50294">
    <property type="entry name" value="WD_REPEATS_REGION"/>
    <property type="match status" value="1"/>
</dbReference>
<name>A0ABM4DEW7_HYDVU</name>
<dbReference type="SUPFAM" id="SSF50978">
    <property type="entry name" value="WD40 repeat-like"/>
    <property type="match status" value="1"/>
</dbReference>
<feature type="region of interest" description="Disordered" evidence="12">
    <location>
        <begin position="129"/>
        <end position="154"/>
    </location>
</feature>
<feature type="repeat" description="WD" evidence="11">
    <location>
        <begin position="514"/>
        <end position="547"/>
    </location>
</feature>
<evidence type="ECO:0000256" key="6">
    <source>
        <dbReference type="ARBA" id="ARBA00022737"/>
    </source>
</evidence>
<dbReference type="GeneID" id="100208059"/>
<feature type="region of interest" description="Disordered" evidence="12">
    <location>
        <begin position="178"/>
        <end position="201"/>
    </location>
</feature>
<keyword evidence="5" id="KW-0493">Microtubule</keyword>
<evidence type="ECO:0000256" key="12">
    <source>
        <dbReference type="SAM" id="MobiDB-lite"/>
    </source>
</evidence>
<evidence type="ECO:0000256" key="9">
    <source>
        <dbReference type="ARBA" id="ARBA00023212"/>
    </source>
</evidence>
<dbReference type="InterPro" id="IPR015943">
    <property type="entry name" value="WD40/YVTN_repeat-like_dom_sf"/>
</dbReference>
<feature type="region of interest" description="Disordered" evidence="12">
    <location>
        <begin position="224"/>
        <end position="249"/>
    </location>
</feature>
<keyword evidence="10" id="KW-0966">Cell projection</keyword>
<evidence type="ECO:0000256" key="7">
    <source>
        <dbReference type="ARBA" id="ARBA00023017"/>
    </source>
</evidence>
<proteinExistence type="inferred from homology"/>
<keyword evidence="4 11" id="KW-0853">WD repeat</keyword>
<dbReference type="InterPro" id="IPR036322">
    <property type="entry name" value="WD40_repeat_dom_sf"/>
</dbReference>
<evidence type="ECO:0000256" key="8">
    <source>
        <dbReference type="ARBA" id="ARBA00023175"/>
    </source>
</evidence>
<evidence type="ECO:0000313" key="14">
    <source>
        <dbReference type="RefSeq" id="XP_065672955.1"/>
    </source>
</evidence>
<keyword evidence="9" id="KW-0206">Cytoskeleton</keyword>
<dbReference type="Proteomes" id="UP001652625">
    <property type="component" value="Chromosome 13"/>
</dbReference>
<sequence length="677" mass="77558">MNLTKVTGKVNNGFIEKKTVTSLSNIRSQEKNDATKIKRKKDEDDLTHIDELDEWLQPKQLMKPENQLVLTEAELKEEFTRILTANNPHAPDNIIRFNFKEKQYKPIANVEQIVFHFSMEGNLIHKDSEEAQKQSLSDDKHSIHEENDETHEDNIAVGNAFTKPSVQKVTNQFNFCERGSQTFNNPSRERGTVTEPPPRGNFCSNVNQWEIYDAYVEDLKRQEKEKEKEVKKSAKRESDTKKKNSTTEVMSDEVANVSQVAKIIERMVNQNTFYEIAYDFKYWEDASDEYRENEGTVLPLWKFSYKETKKMTVTALSWSPNYEDLFAVGYGSYDFLKQSTGIVCFYSLKNPTYPERIFMTDWGVMCLDIHHSYSNLVAVGFYDGSIAVYNLESKEDKPILVTSTEFGKHTDPVWEVRWQTDDLDGNLNFYSVSSDGRVVLWTIIKSELQNTEIIQLWIGSSFGDGYQESDKKVLGCGTCFDFHKTVDHLFLVGTEEGKIQKCSKAYSSHYLSTFNAHQMAVYAVRWNYFHSKIFMSCSADWSVKIWDHTCCDAIFTYNLGSPVGDVAWAPFSATVFAAVTADGKVVIFDLNVNKYKPICEQKIVQKGKTKLTHVSFNKVHPIVIIGDDRGCVTSVKLSPNLRKAIKERSKGPENEIAKFDKLLSLAHDPFENVESTS</sequence>
<dbReference type="SMART" id="SM00320">
    <property type="entry name" value="WD40"/>
    <property type="match status" value="4"/>
</dbReference>
<dbReference type="PROSITE" id="PS50082">
    <property type="entry name" value="WD_REPEATS_2"/>
    <property type="match status" value="1"/>
</dbReference>
<keyword evidence="3" id="KW-0963">Cytoplasm</keyword>
<protein>
    <submittedName>
        <fullName evidence="14">Dynein intermediate chain 2, ciliary isoform X2</fullName>
    </submittedName>
</protein>
<feature type="compositionally biased region" description="Basic and acidic residues" evidence="12">
    <location>
        <begin position="129"/>
        <end position="145"/>
    </location>
</feature>
<accession>A0ABM4DEW7</accession>
<evidence type="ECO:0000256" key="5">
    <source>
        <dbReference type="ARBA" id="ARBA00022701"/>
    </source>
</evidence>
<reference evidence="14" key="1">
    <citation type="submission" date="2025-08" db="UniProtKB">
        <authorList>
            <consortium name="RefSeq"/>
        </authorList>
    </citation>
    <scope>IDENTIFICATION</scope>
</reference>
<evidence type="ECO:0000313" key="13">
    <source>
        <dbReference type="Proteomes" id="UP001652625"/>
    </source>
</evidence>
<dbReference type="InterPro" id="IPR001680">
    <property type="entry name" value="WD40_rpt"/>
</dbReference>
<keyword evidence="8" id="KW-0505">Motor protein</keyword>
<dbReference type="PANTHER" id="PTHR12442:SF11">
    <property type="entry name" value="DYNEIN AXONEMAL INTERMEDIATE CHAIN 1"/>
    <property type="match status" value="1"/>
</dbReference>
<dbReference type="InterPro" id="IPR050687">
    <property type="entry name" value="Dynein_IC"/>
</dbReference>
<feature type="compositionally biased region" description="Basic and acidic residues" evidence="12">
    <location>
        <begin position="224"/>
        <end position="242"/>
    </location>
</feature>
<evidence type="ECO:0000256" key="1">
    <source>
        <dbReference type="ARBA" id="ARBA00004430"/>
    </source>
</evidence>
<dbReference type="PANTHER" id="PTHR12442">
    <property type="entry name" value="DYNEIN INTERMEDIATE CHAIN"/>
    <property type="match status" value="1"/>
</dbReference>
<dbReference type="Gene3D" id="2.130.10.10">
    <property type="entry name" value="YVTN repeat-like/Quinoprotein amine dehydrogenase"/>
    <property type="match status" value="2"/>
</dbReference>
<dbReference type="Pfam" id="PF00400">
    <property type="entry name" value="WD40"/>
    <property type="match status" value="1"/>
</dbReference>
<keyword evidence="7" id="KW-0243">Dynein</keyword>
<comment type="subcellular location">
    <subcellularLocation>
        <location evidence="1">Cytoplasm</location>
        <location evidence="1">Cytoskeleton</location>
        <location evidence="1">Cilium axoneme</location>
    </subcellularLocation>
</comment>
<keyword evidence="6" id="KW-0677">Repeat</keyword>
<evidence type="ECO:0000256" key="3">
    <source>
        <dbReference type="ARBA" id="ARBA00022490"/>
    </source>
</evidence>
<keyword evidence="13" id="KW-1185">Reference proteome</keyword>
<evidence type="ECO:0000256" key="2">
    <source>
        <dbReference type="ARBA" id="ARBA00011059"/>
    </source>
</evidence>
<evidence type="ECO:0000256" key="4">
    <source>
        <dbReference type="ARBA" id="ARBA00022574"/>
    </source>
</evidence>
<evidence type="ECO:0000256" key="10">
    <source>
        <dbReference type="ARBA" id="ARBA00023273"/>
    </source>
</evidence>
<gene>
    <name evidence="14" type="primary">LOC100208059</name>
</gene>
<dbReference type="RefSeq" id="XP_065672955.1">
    <property type="nucleotide sequence ID" value="XM_065816883.1"/>
</dbReference>
<organism evidence="13 14">
    <name type="scientific">Hydra vulgaris</name>
    <name type="common">Hydra</name>
    <name type="synonym">Hydra attenuata</name>
    <dbReference type="NCBI Taxonomy" id="6087"/>
    <lineage>
        <taxon>Eukaryota</taxon>
        <taxon>Metazoa</taxon>
        <taxon>Cnidaria</taxon>
        <taxon>Hydrozoa</taxon>
        <taxon>Hydroidolina</taxon>
        <taxon>Anthoathecata</taxon>
        <taxon>Aplanulata</taxon>
        <taxon>Hydridae</taxon>
        <taxon>Hydra</taxon>
    </lineage>
</organism>